<dbReference type="GO" id="GO:0043066">
    <property type="term" value="P:negative regulation of apoptotic process"/>
    <property type="evidence" value="ECO:0007669"/>
    <property type="project" value="TreeGrafter"/>
</dbReference>
<dbReference type="SMART" id="SM00184">
    <property type="entry name" value="RING"/>
    <property type="match status" value="1"/>
</dbReference>
<dbReference type="SMART" id="SM00238">
    <property type="entry name" value="BIR"/>
    <property type="match status" value="1"/>
</dbReference>
<dbReference type="Proteomes" id="UP000821866">
    <property type="component" value="Unassembled WGS sequence"/>
</dbReference>
<feature type="domain" description="RING-type" evidence="6">
    <location>
        <begin position="203"/>
        <end position="238"/>
    </location>
</feature>
<dbReference type="InterPro" id="IPR001370">
    <property type="entry name" value="BIR_rpt"/>
</dbReference>
<comment type="caution">
    <text evidence="7">The sequence shown here is derived from an EMBL/GenBank/DDBJ whole genome shotgun (WGS) entry which is preliminary data.</text>
</comment>
<dbReference type="Pfam" id="PF13920">
    <property type="entry name" value="zf-C3HC4_3"/>
    <property type="match status" value="1"/>
</dbReference>
<reference evidence="7" key="1">
    <citation type="journal article" date="2020" name="Cell">
        <title>Large-Scale Comparative Analyses of Tick Genomes Elucidate Their Genetic Diversity and Vector Capacities.</title>
        <authorList>
            <consortium name="Tick Genome and Microbiome Consortium (TIGMIC)"/>
            <person name="Jia N."/>
            <person name="Wang J."/>
            <person name="Shi W."/>
            <person name="Du L."/>
            <person name="Sun Y."/>
            <person name="Zhan W."/>
            <person name="Jiang J.F."/>
            <person name="Wang Q."/>
            <person name="Zhang B."/>
            <person name="Ji P."/>
            <person name="Bell-Sakyi L."/>
            <person name="Cui X.M."/>
            <person name="Yuan T.T."/>
            <person name="Jiang B.G."/>
            <person name="Yang W.F."/>
            <person name="Lam T.T."/>
            <person name="Chang Q.C."/>
            <person name="Ding S.J."/>
            <person name="Wang X.J."/>
            <person name="Zhu J.G."/>
            <person name="Ruan X.D."/>
            <person name="Zhao L."/>
            <person name="Wei J.T."/>
            <person name="Ye R.Z."/>
            <person name="Que T.C."/>
            <person name="Du C.H."/>
            <person name="Zhou Y.H."/>
            <person name="Cheng J.X."/>
            <person name="Dai P.F."/>
            <person name="Guo W.B."/>
            <person name="Han X.H."/>
            <person name="Huang E.J."/>
            <person name="Li L.F."/>
            <person name="Wei W."/>
            <person name="Gao Y.C."/>
            <person name="Liu J.Z."/>
            <person name="Shao H.Z."/>
            <person name="Wang X."/>
            <person name="Wang C.C."/>
            <person name="Yang T.C."/>
            <person name="Huo Q.B."/>
            <person name="Li W."/>
            <person name="Chen H.Y."/>
            <person name="Chen S.E."/>
            <person name="Zhou L.G."/>
            <person name="Ni X.B."/>
            <person name="Tian J.H."/>
            <person name="Sheng Y."/>
            <person name="Liu T."/>
            <person name="Pan Y.S."/>
            <person name="Xia L.Y."/>
            <person name="Li J."/>
            <person name="Zhao F."/>
            <person name="Cao W.C."/>
        </authorList>
    </citation>
    <scope>NUCLEOTIDE SEQUENCE</scope>
    <source>
        <strain evidence="7">Rmic-2018</strain>
    </source>
</reference>
<dbReference type="Pfam" id="PF00653">
    <property type="entry name" value="BIR"/>
    <property type="match status" value="1"/>
</dbReference>
<keyword evidence="2" id="KW-0479">Metal-binding</keyword>
<gene>
    <name evidence="7" type="ORF">HPB51_029803</name>
</gene>
<dbReference type="PANTHER" id="PTHR10044">
    <property type="entry name" value="INHIBITOR OF APOPTOSIS"/>
    <property type="match status" value="1"/>
</dbReference>
<dbReference type="GO" id="GO:0005737">
    <property type="term" value="C:cytoplasm"/>
    <property type="evidence" value="ECO:0007669"/>
    <property type="project" value="TreeGrafter"/>
</dbReference>
<organism evidence="7 8">
    <name type="scientific">Rhipicephalus microplus</name>
    <name type="common">Cattle tick</name>
    <name type="synonym">Boophilus microplus</name>
    <dbReference type="NCBI Taxonomy" id="6941"/>
    <lineage>
        <taxon>Eukaryota</taxon>
        <taxon>Metazoa</taxon>
        <taxon>Ecdysozoa</taxon>
        <taxon>Arthropoda</taxon>
        <taxon>Chelicerata</taxon>
        <taxon>Arachnida</taxon>
        <taxon>Acari</taxon>
        <taxon>Parasitiformes</taxon>
        <taxon>Ixodida</taxon>
        <taxon>Ixodoidea</taxon>
        <taxon>Ixodidae</taxon>
        <taxon>Rhipicephalinae</taxon>
        <taxon>Rhipicephalus</taxon>
        <taxon>Boophilus</taxon>
    </lineage>
</organism>
<dbReference type="FunFam" id="1.10.1170.10:FF:000002">
    <property type="entry name" value="Baculoviral IAP repeat containing 7"/>
    <property type="match status" value="1"/>
</dbReference>
<dbReference type="PROSITE" id="PS50143">
    <property type="entry name" value="BIR_REPEAT_2"/>
    <property type="match status" value="1"/>
</dbReference>
<evidence type="ECO:0000256" key="1">
    <source>
        <dbReference type="ARBA" id="ARBA00006672"/>
    </source>
</evidence>
<dbReference type="GO" id="GO:0051726">
    <property type="term" value="P:regulation of cell cycle"/>
    <property type="evidence" value="ECO:0007669"/>
    <property type="project" value="TreeGrafter"/>
</dbReference>
<evidence type="ECO:0000256" key="2">
    <source>
        <dbReference type="ARBA" id="ARBA00022723"/>
    </source>
</evidence>
<dbReference type="GO" id="GO:0031398">
    <property type="term" value="P:positive regulation of protein ubiquitination"/>
    <property type="evidence" value="ECO:0007669"/>
    <property type="project" value="TreeGrafter"/>
</dbReference>
<dbReference type="VEuPathDB" id="VectorBase:LOC119187920"/>
<keyword evidence="3 5" id="KW-0863">Zinc-finger</keyword>
<evidence type="ECO:0000313" key="8">
    <source>
        <dbReference type="Proteomes" id="UP000821866"/>
    </source>
</evidence>
<dbReference type="PANTHER" id="PTHR10044:SF139">
    <property type="entry name" value="DEATH-ASSOCIATED INHIBITOR OF APOPTOSIS 2"/>
    <property type="match status" value="1"/>
</dbReference>
<proteinExistence type="inferred from homology"/>
<sequence length="249" mass="29178">MRVVFFCYKMAKRPDYEKLILRMVTFDGWPSEAQYTNVKKLAEAGFYYINYKDFTRCYYCDGGLCDWMDTDDPWEEHACVYPSCEFVLQQKGKEYIDLCRKRWFNHFSNLSITPRCYVEDNIYQKEVDMWLSSPQVQQYIKMGLSESSIRAALWNAIRKQGSGFEKIQYVMKIICKLFLDHEPSDTTTNEEQAQSEFLKNLVCKICLGEEAIIVTLPCAHLTSCANCIFTLHSCPLCRMVIKGTIRVYV</sequence>
<dbReference type="InterPro" id="IPR050784">
    <property type="entry name" value="IAP"/>
</dbReference>
<dbReference type="Gene3D" id="1.10.1170.10">
    <property type="entry name" value="Inhibitor Of Apoptosis Protein (2mihbC-IAP-1), Chain A"/>
    <property type="match status" value="1"/>
</dbReference>
<dbReference type="Gene3D" id="3.30.40.10">
    <property type="entry name" value="Zinc/RING finger domain, C3HC4 (zinc finger)"/>
    <property type="match status" value="1"/>
</dbReference>
<dbReference type="GO" id="GO:0043027">
    <property type="term" value="F:cysteine-type endopeptidase inhibitor activity involved in apoptotic process"/>
    <property type="evidence" value="ECO:0007669"/>
    <property type="project" value="TreeGrafter"/>
</dbReference>
<dbReference type="GO" id="GO:0005634">
    <property type="term" value="C:nucleus"/>
    <property type="evidence" value="ECO:0007669"/>
    <property type="project" value="TreeGrafter"/>
</dbReference>
<dbReference type="GO" id="GO:0061630">
    <property type="term" value="F:ubiquitin protein ligase activity"/>
    <property type="evidence" value="ECO:0007669"/>
    <property type="project" value="TreeGrafter"/>
</dbReference>
<evidence type="ECO:0000256" key="3">
    <source>
        <dbReference type="ARBA" id="ARBA00022771"/>
    </source>
</evidence>
<evidence type="ECO:0000313" key="7">
    <source>
        <dbReference type="EMBL" id="KAH7931583.1"/>
    </source>
</evidence>
<dbReference type="AlphaFoldDB" id="A0A9J6CTV9"/>
<dbReference type="InterPro" id="IPR001841">
    <property type="entry name" value="Znf_RING"/>
</dbReference>
<accession>A0A9J6CTV9</accession>
<protein>
    <recommendedName>
        <fullName evidence="6">RING-type domain-containing protein</fullName>
    </recommendedName>
</protein>
<dbReference type="CDD" id="cd00022">
    <property type="entry name" value="BIR"/>
    <property type="match status" value="1"/>
</dbReference>
<evidence type="ECO:0000256" key="5">
    <source>
        <dbReference type="PROSITE-ProRule" id="PRU00175"/>
    </source>
</evidence>
<dbReference type="PROSITE" id="PS01282">
    <property type="entry name" value="BIR_REPEAT_1"/>
    <property type="match status" value="1"/>
</dbReference>
<keyword evidence="8" id="KW-1185">Reference proteome</keyword>
<dbReference type="PROSITE" id="PS50089">
    <property type="entry name" value="ZF_RING_2"/>
    <property type="match status" value="1"/>
</dbReference>
<dbReference type="EMBL" id="JABSTU010006913">
    <property type="protein sequence ID" value="KAH7931583.1"/>
    <property type="molecule type" value="Genomic_DNA"/>
</dbReference>
<reference evidence="7" key="2">
    <citation type="submission" date="2021-09" db="EMBL/GenBank/DDBJ databases">
        <authorList>
            <person name="Jia N."/>
            <person name="Wang J."/>
            <person name="Shi W."/>
            <person name="Du L."/>
            <person name="Sun Y."/>
            <person name="Zhan W."/>
            <person name="Jiang J."/>
            <person name="Wang Q."/>
            <person name="Zhang B."/>
            <person name="Ji P."/>
            <person name="Sakyi L.B."/>
            <person name="Cui X."/>
            <person name="Yuan T."/>
            <person name="Jiang B."/>
            <person name="Yang W."/>
            <person name="Lam T.T.-Y."/>
            <person name="Chang Q."/>
            <person name="Ding S."/>
            <person name="Wang X."/>
            <person name="Zhu J."/>
            <person name="Ruan X."/>
            <person name="Zhao L."/>
            <person name="Wei J."/>
            <person name="Que T."/>
            <person name="Du C."/>
            <person name="Cheng J."/>
            <person name="Dai P."/>
            <person name="Han X."/>
            <person name="Huang E."/>
            <person name="Gao Y."/>
            <person name="Liu J."/>
            <person name="Shao H."/>
            <person name="Ye R."/>
            <person name="Li L."/>
            <person name="Wei W."/>
            <person name="Wang X."/>
            <person name="Wang C."/>
            <person name="Huo Q."/>
            <person name="Li W."/>
            <person name="Guo W."/>
            <person name="Chen H."/>
            <person name="Chen S."/>
            <person name="Zhou L."/>
            <person name="Zhou L."/>
            <person name="Ni X."/>
            <person name="Tian J."/>
            <person name="Zhou Y."/>
            <person name="Sheng Y."/>
            <person name="Liu T."/>
            <person name="Pan Y."/>
            <person name="Xia L."/>
            <person name="Li J."/>
            <person name="Zhao F."/>
            <person name="Cao W."/>
        </authorList>
    </citation>
    <scope>NUCLEOTIDE SEQUENCE</scope>
    <source>
        <strain evidence="7">Rmic-2018</strain>
        <tissue evidence="7">Larvae</tissue>
    </source>
</reference>
<dbReference type="InterPro" id="IPR013083">
    <property type="entry name" value="Znf_RING/FYVE/PHD"/>
</dbReference>
<dbReference type="GO" id="GO:0008270">
    <property type="term" value="F:zinc ion binding"/>
    <property type="evidence" value="ECO:0007669"/>
    <property type="project" value="UniProtKB-KW"/>
</dbReference>
<dbReference type="SUPFAM" id="SSF57924">
    <property type="entry name" value="Inhibitor of apoptosis (IAP) repeat"/>
    <property type="match status" value="1"/>
</dbReference>
<comment type="similarity">
    <text evidence="1">Belongs to the IAP family.</text>
</comment>
<keyword evidence="4" id="KW-0862">Zinc</keyword>
<evidence type="ECO:0000259" key="6">
    <source>
        <dbReference type="PROSITE" id="PS50089"/>
    </source>
</evidence>
<name>A0A9J6CTV9_RHIMP</name>
<evidence type="ECO:0000256" key="4">
    <source>
        <dbReference type="ARBA" id="ARBA00022833"/>
    </source>
</evidence>